<dbReference type="Gene3D" id="3.30.559.10">
    <property type="entry name" value="Chloramphenicol acetyltransferase-like domain"/>
    <property type="match status" value="1"/>
</dbReference>
<evidence type="ECO:0000256" key="5">
    <source>
        <dbReference type="ARBA" id="ARBA00023315"/>
    </source>
</evidence>
<feature type="compositionally biased region" description="Low complexity" evidence="6">
    <location>
        <begin position="53"/>
        <end position="67"/>
    </location>
</feature>
<gene>
    <name evidence="8" type="ORF">A1O9_10652</name>
</gene>
<dbReference type="GO" id="GO:0005739">
    <property type="term" value="C:mitochondrion"/>
    <property type="evidence" value="ECO:0007669"/>
    <property type="project" value="TreeGrafter"/>
</dbReference>
<organism evidence="8 9">
    <name type="scientific">Exophiala aquamarina CBS 119918</name>
    <dbReference type="NCBI Taxonomy" id="1182545"/>
    <lineage>
        <taxon>Eukaryota</taxon>
        <taxon>Fungi</taxon>
        <taxon>Dikarya</taxon>
        <taxon>Ascomycota</taxon>
        <taxon>Pezizomycotina</taxon>
        <taxon>Eurotiomycetes</taxon>
        <taxon>Chaetothyriomycetidae</taxon>
        <taxon>Chaetothyriales</taxon>
        <taxon>Herpotrichiellaceae</taxon>
        <taxon>Exophiala</taxon>
    </lineage>
</organism>
<dbReference type="InterPro" id="IPR004167">
    <property type="entry name" value="PSBD"/>
</dbReference>
<dbReference type="FunFam" id="3.30.559.10:FF:000007">
    <property type="entry name" value="Dihydrolipoamide acetyltransferase component of pyruvate dehydrogenase complex"/>
    <property type="match status" value="1"/>
</dbReference>
<dbReference type="HOGENOM" id="CLU_016733_10_0_1"/>
<dbReference type="InterPro" id="IPR050743">
    <property type="entry name" value="2-oxoacid_DH_E2_comp"/>
</dbReference>
<comment type="similarity">
    <text evidence="2">Belongs to the 2-oxoacid dehydrogenase family.</text>
</comment>
<evidence type="ECO:0000256" key="3">
    <source>
        <dbReference type="ARBA" id="ARBA00022679"/>
    </source>
</evidence>
<evidence type="ECO:0000256" key="4">
    <source>
        <dbReference type="ARBA" id="ARBA00022823"/>
    </source>
</evidence>
<keyword evidence="3" id="KW-0808">Transferase</keyword>
<keyword evidence="4" id="KW-0450">Lipoyl</keyword>
<name>A0A072NZ97_9EURO</name>
<feature type="region of interest" description="Disordered" evidence="6">
    <location>
        <begin position="1"/>
        <end position="83"/>
    </location>
</feature>
<dbReference type="OrthoDB" id="4120975at2759"/>
<dbReference type="InterPro" id="IPR023213">
    <property type="entry name" value="CAT-like_dom_sf"/>
</dbReference>
<accession>A0A072NZ97</accession>
<feature type="compositionally biased region" description="Acidic residues" evidence="6">
    <location>
        <begin position="14"/>
        <end position="24"/>
    </location>
</feature>
<dbReference type="RefSeq" id="XP_013255794.1">
    <property type="nucleotide sequence ID" value="XM_013400340.1"/>
</dbReference>
<dbReference type="Proteomes" id="UP000027920">
    <property type="component" value="Unassembled WGS sequence"/>
</dbReference>
<feature type="compositionally biased region" description="Basic and acidic residues" evidence="6">
    <location>
        <begin position="39"/>
        <end position="51"/>
    </location>
</feature>
<keyword evidence="5" id="KW-0012">Acyltransferase</keyword>
<dbReference type="VEuPathDB" id="FungiDB:A1O9_10652"/>
<dbReference type="EMBL" id="AMGV01000014">
    <property type="protein sequence ID" value="KEF53204.1"/>
    <property type="molecule type" value="Genomic_DNA"/>
</dbReference>
<dbReference type="GO" id="GO:0031405">
    <property type="term" value="F:lipoic acid binding"/>
    <property type="evidence" value="ECO:0007669"/>
    <property type="project" value="TreeGrafter"/>
</dbReference>
<dbReference type="InterPro" id="IPR001078">
    <property type="entry name" value="2-oxoacid_DH_actylTfrase"/>
</dbReference>
<evidence type="ECO:0000256" key="1">
    <source>
        <dbReference type="ARBA" id="ARBA00001938"/>
    </source>
</evidence>
<keyword evidence="9" id="KW-1185">Reference proteome</keyword>
<dbReference type="PANTHER" id="PTHR43178:SF5">
    <property type="entry name" value="LIPOAMIDE ACYLTRANSFERASE COMPONENT OF BRANCHED-CHAIN ALPHA-KETO ACID DEHYDROGENASE COMPLEX, MITOCHONDRIAL"/>
    <property type="match status" value="1"/>
</dbReference>
<dbReference type="STRING" id="1182545.A0A072NZ97"/>
<evidence type="ECO:0000256" key="6">
    <source>
        <dbReference type="SAM" id="MobiDB-lite"/>
    </source>
</evidence>
<evidence type="ECO:0000256" key="2">
    <source>
        <dbReference type="ARBA" id="ARBA00007317"/>
    </source>
</evidence>
<evidence type="ECO:0000313" key="8">
    <source>
        <dbReference type="EMBL" id="KEF53204.1"/>
    </source>
</evidence>
<dbReference type="GO" id="GO:0016407">
    <property type="term" value="F:acetyltransferase activity"/>
    <property type="evidence" value="ECO:0007669"/>
    <property type="project" value="TreeGrafter"/>
</dbReference>
<dbReference type="SUPFAM" id="SSF47005">
    <property type="entry name" value="Peripheral subunit-binding domain of 2-oxo acid dehydrogenase complex"/>
    <property type="match status" value="1"/>
</dbReference>
<proteinExistence type="inferred from homology"/>
<comment type="cofactor">
    <cofactor evidence="1">
        <name>(R)-lipoate</name>
        <dbReference type="ChEBI" id="CHEBI:83088"/>
    </cofactor>
</comment>
<dbReference type="Pfam" id="PF02817">
    <property type="entry name" value="E3_binding"/>
    <property type="match status" value="1"/>
</dbReference>
<sequence length="399" mass="42933">MRTRTDLLQPLLDIDIEGDGDEEPLSVTQIEETSAEVESAARDSEKAKDFISSEDASMSASEANAAAQRPQSKPPSSPEVQGNFEATPAVRHLLKQHNIVVERITGTGRGGRITKEDVERYLSECRKDAPVSTPTEISTAASSTAGQDVTVRLSATENQMFKAMTRSLSIPHFLYTHSVNVSAFSELRSKLAASKVLDYLATSAKDTSITPKITLLPFIMKALSTVFLQFPKLNSHVDAKEPNTPKLTLKASHNFGIAIDTPQGLLVPVIKNVQDQSVLSLAAEIKRVGDIARAGKLKPEDFQSATFTVSNIGSVGARCQAVSPVIVAPMVGILGMGRMSDVPVFRKDDQGNEGLFKEQQVILSWSADHRIIDGATVAKAADMLAALLSQPESLGLILK</sequence>
<feature type="domain" description="Peripheral subunit-binding (PSBD)" evidence="7">
    <location>
        <begin position="85"/>
        <end position="122"/>
    </location>
</feature>
<dbReference type="GeneID" id="25285556"/>
<reference evidence="8 9" key="1">
    <citation type="submission" date="2013-03" db="EMBL/GenBank/DDBJ databases">
        <title>The Genome Sequence of Exophiala aquamarina CBS 119918.</title>
        <authorList>
            <consortium name="The Broad Institute Genomics Platform"/>
            <person name="Cuomo C."/>
            <person name="de Hoog S."/>
            <person name="Gorbushina A."/>
            <person name="Walker B."/>
            <person name="Young S.K."/>
            <person name="Zeng Q."/>
            <person name="Gargeya S."/>
            <person name="Fitzgerald M."/>
            <person name="Haas B."/>
            <person name="Abouelleil A."/>
            <person name="Allen A.W."/>
            <person name="Alvarado L."/>
            <person name="Arachchi H.M."/>
            <person name="Berlin A.M."/>
            <person name="Chapman S.B."/>
            <person name="Gainer-Dewar J."/>
            <person name="Goldberg J."/>
            <person name="Griggs A."/>
            <person name="Gujja S."/>
            <person name="Hansen M."/>
            <person name="Howarth C."/>
            <person name="Imamovic A."/>
            <person name="Ireland A."/>
            <person name="Larimer J."/>
            <person name="McCowan C."/>
            <person name="Murphy C."/>
            <person name="Pearson M."/>
            <person name="Poon T.W."/>
            <person name="Priest M."/>
            <person name="Roberts A."/>
            <person name="Saif S."/>
            <person name="Shea T."/>
            <person name="Sisk P."/>
            <person name="Sykes S."/>
            <person name="Wortman J."/>
            <person name="Nusbaum C."/>
            <person name="Birren B."/>
        </authorList>
    </citation>
    <scope>NUCLEOTIDE SEQUENCE [LARGE SCALE GENOMIC DNA]</scope>
    <source>
        <strain evidence="8 9">CBS 119918</strain>
    </source>
</reference>
<dbReference type="Pfam" id="PF00198">
    <property type="entry name" value="2-oxoacid_dh"/>
    <property type="match status" value="1"/>
</dbReference>
<dbReference type="PANTHER" id="PTHR43178">
    <property type="entry name" value="DIHYDROLIPOAMIDE ACETYLTRANSFERASE COMPONENT OF PYRUVATE DEHYDROGENASE COMPLEX"/>
    <property type="match status" value="1"/>
</dbReference>
<dbReference type="Gene3D" id="4.10.320.10">
    <property type="entry name" value="E3-binding domain"/>
    <property type="match status" value="1"/>
</dbReference>
<protein>
    <recommendedName>
        <fullName evidence="7">Peripheral subunit-binding (PSBD) domain-containing protein</fullName>
    </recommendedName>
</protein>
<dbReference type="SUPFAM" id="SSF52777">
    <property type="entry name" value="CoA-dependent acyltransferases"/>
    <property type="match status" value="1"/>
</dbReference>
<evidence type="ECO:0000259" key="7">
    <source>
        <dbReference type="PROSITE" id="PS51826"/>
    </source>
</evidence>
<comment type="caution">
    <text evidence="8">The sequence shown here is derived from an EMBL/GenBank/DDBJ whole genome shotgun (WGS) entry which is preliminary data.</text>
</comment>
<dbReference type="InterPro" id="IPR036625">
    <property type="entry name" value="E3-bd_dom_sf"/>
</dbReference>
<evidence type="ECO:0000313" key="9">
    <source>
        <dbReference type="Proteomes" id="UP000027920"/>
    </source>
</evidence>
<dbReference type="AlphaFoldDB" id="A0A072NZ97"/>
<dbReference type="PROSITE" id="PS51826">
    <property type="entry name" value="PSBD"/>
    <property type="match status" value="1"/>
</dbReference>